<gene>
    <name evidence="3" type="ORF">A0U91_02485</name>
</gene>
<evidence type="ECO:0000313" key="3">
    <source>
        <dbReference type="EMBL" id="AQT04063.1"/>
    </source>
</evidence>
<accession>A0A1U9LC77</accession>
<keyword evidence="2" id="KW-0732">Signal</keyword>
<dbReference type="Proteomes" id="UP000189055">
    <property type="component" value="Chromosome"/>
</dbReference>
<evidence type="ECO:0000256" key="2">
    <source>
        <dbReference type="SAM" id="SignalP"/>
    </source>
</evidence>
<feature type="signal peptide" evidence="2">
    <location>
        <begin position="1"/>
        <end position="33"/>
    </location>
</feature>
<evidence type="ECO:0000256" key="1">
    <source>
        <dbReference type="SAM" id="MobiDB-lite"/>
    </source>
</evidence>
<proteinExistence type="predicted"/>
<reference evidence="3 4" key="1">
    <citation type="submission" date="2016-03" db="EMBL/GenBank/DDBJ databases">
        <title>Acetic acid bacteria sequencing.</title>
        <authorList>
            <person name="Brandt J."/>
            <person name="Jakob F."/>
            <person name="Vogel R.F."/>
        </authorList>
    </citation>
    <scope>NUCLEOTIDE SEQUENCE [LARGE SCALE GENOMIC DNA]</scope>
    <source>
        <strain evidence="3 4">TMW2.1084</strain>
    </source>
</reference>
<feature type="region of interest" description="Disordered" evidence="1">
    <location>
        <begin position="136"/>
        <end position="158"/>
    </location>
</feature>
<name>A0A1U9LC77_9PROT</name>
<dbReference type="KEGG" id="aper:A0U91_02485"/>
<dbReference type="AlphaFoldDB" id="A0A1U9LC77"/>
<dbReference type="RefSeq" id="WP_077929995.1">
    <property type="nucleotide sequence ID" value="NZ_CP014687.1"/>
</dbReference>
<protein>
    <submittedName>
        <fullName evidence="3">Uncharacterized protein</fullName>
    </submittedName>
</protein>
<organism evidence="3 4">
    <name type="scientific">Acetobacter persici</name>
    <dbReference type="NCBI Taxonomy" id="1076596"/>
    <lineage>
        <taxon>Bacteria</taxon>
        <taxon>Pseudomonadati</taxon>
        <taxon>Pseudomonadota</taxon>
        <taxon>Alphaproteobacteria</taxon>
        <taxon>Acetobacterales</taxon>
        <taxon>Acetobacteraceae</taxon>
        <taxon>Acetobacter</taxon>
    </lineage>
</organism>
<feature type="chain" id="PRO_5012188744" evidence="2">
    <location>
        <begin position="34"/>
        <end position="158"/>
    </location>
</feature>
<evidence type="ECO:0000313" key="4">
    <source>
        <dbReference type="Proteomes" id="UP000189055"/>
    </source>
</evidence>
<sequence>MTRFFSIPLISRTALAVCASFVTAPLVVTPALAGDFTVTDGKASAEISEVSRIYIDGTLAATIRLNDKTPEKTIHVTTPAGRLEHTYTLCGEITIRTPEGRVETHEVNSDGTLHNPDHHHFYALGSDNFTEFFLQDPDDPEAAEHHPGVSSVCATPVS</sequence>
<dbReference type="EMBL" id="CP014687">
    <property type="protein sequence ID" value="AQT04063.1"/>
    <property type="molecule type" value="Genomic_DNA"/>
</dbReference>